<dbReference type="Pfam" id="PF14580">
    <property type="entry name" value="LRR_9"/>
    <property type="match status" value="1"/>
</dbReference>
<dbReference type="PROSITE" id="PS51450">
    <property type="entry name" value="LRR"/>
    <property type="match status" value="1"/>
</dbReference>
<dbReference type="Gene3D" id="3.80.10.10">
    <property type="entry name" value="Ribonuclease Inhibitor"/>
    <property type="match status" value="2"/>
</dbReference>
<dbReference type="SMART" id="SM00369">
    <property type="entry name" value="LRR_TYP"/>
    <property type="match status" value="8"/>
</dbReference>
<organism evidence="5 6">
    <name type="scientific">Dreissena polymorpha</name>
    <name type="common">Zebra mussel</name>
    <name type="synonym">Mytilus polymorpha</name>
    <dbReference type="NCBI Taxonomy" id="45954"/>
    <lineage>
        <taxon>Eukaryota</taxon>
        <taxon>Metazoa</taxon>
        <taxon>Spiralia</taxon>
        <taxon>Lophotrochozoa</taxon>
        <taxon>Mollusca</taxon>
        <taxon>Bivalvia</taxon>
        <taxon>Autobranchia</taxon>
        <taxon>Heteroconchia</taxon>
        <taxon>Euheterodonta</taxon>
        <taxon>Imparidentia</taxon>
        <taxon>Neoheterodontei</taxon>
        <taxon>Myida</taxon>
        <taxon>Dreissenoidea</taxon>
        <taxon>Dreissenidae</taxon>
        <taxon>Dreissena</taxon>
    </lineage>
</organism>
<keyword evidence="1" id="KW-0433">Leucine-rich repeat</keyword>
<reference evidence="5" key="2">
    <citation type="submission" date="2020-11" db="EMBL/GenBank/DDBJ databases">
        <authorList>
            <person name="McCartney M.A."/>
            <person name="Auch B."/>
            <person name="Kono T."/>
            <person name="Mallez S."/>
            <person name="Becker A."/>
            <person name="Gohl D.M."/>
            <person name="Silverstein K.A.T."/>
            <person name="Koren S."/>
            <person name="Bechman K.B."/>
            <person name="Herman A."/>
            <person name="Abrahante J.E."/>
            <person name="Garbe J."/>
        </authorList>
    </citation>
    <scope>NUCLEOTIDE SEQUENCE</scope>
    <source>
        <strain evidence="5">Duluth1</strain>
        <tissue evidence="5">Whole animal</tissue>
    </source>
</reference>
<dbReference type="SUPFAM" id="SSF52058">
    <property type="entry name" value="L domain-like"/>
    <property type="match status" value="2"/>
</dbReference>
<evidence type="ECO:0000313" key="6">
    <source>
        <dbReference type="Proteomes" id="UP000828390"/>
    </source>
</evidence>
<dbReference type="OrthoDB" id="1394818at2759"/>
<feature type="chain" id="PRO_5038756886" evidence="4">
    <location>
        <begin position="19"/>
        <end position="466"/>
    </location>
</feature>
<evidence type="ECO:0000313" key="5">
    <source>
        <dbReference type="EMBL" id="KAH3860347.1"/>
    </source>
</evidence>
<dbReference type="InterPro" id="IPR050541">
    <property type="entry name" value="LRR_TM_domain-containing"/>
</dbReference>
<proteinExistence type="predicted"/>
<gene>
    <name evidence="5" type="ORF">DPMN_023245</name>
</gene>
<evidence type="ECO:0000256" key="3">
    <source>
        <dbReference type="ARBA" id="ARBA00022737"/>
    </source>
</evidence>
<dbReference type="InterPro" id="IPR001611">
    <property type="entry name" value="Leu-rich_rpt"/>
</dbReference>
<evidence type="ECO:0000256" key="4">
    <source>
        <dbReference type="SAM" id="SignalP"/>
    </source>
</evidence>
<dbReference type="Proteomes" id="UP000828390">
    <property type="component" value="Unassembled WGS sequence"/>
</dbReference>
<evidence type="ECO:0000256" key="2">
    <source>
        <dbReference type="ARBA" id="ARBA00022729"/>
    </source>
</evidence>
<dbReference type="InterPro" id="IPR003591">
    <property type="entry name" value="Leu-rich_rpt_typical-subtyp"/>
</dbReference>
<dbReference type="PANTHER" id="PTHR24369">
    <property type="entry name" value="ANTIGEN BSP, PUTATIVE-RELATED"/>
    <property type="match status" value="1"/>
</dbReference>
<dbReference type="EMBL" id="JAIWYP010000002">
    <property type="protein sequence ID" value="KAH3860347.1"/>
    <property type="molecule type" value="Genomic_DNA"/>
</dbReference>
<dbReference type="Pfam" id="PF13855">
    <property type="entry name" value="LRR_8"/>
    <property type="match status" value="1"/>
</dbReference>
<keyword evidence="2 4" id="KW-0732">Signal</keyword>
<keyword evidence="3" id="KW-0677">Repeat</keyword>
<keyword evidence="6" id="KW-1185">Reference proteome</keyword>
<sequence>MRFLVPTLALVHLTVVTGFLLDHTCLIGTTCTCTSTEILCNNQGLDNVPSFKINGRNTSIDLLDMSANNITVLTTNAFTSLGAYVTSSLRIDVSDNKIRVIEDGCFNGLEDMIVTLDLSHNNLQGIPTAVASLSKIRVLKVEFNPIIALDSFVLSRIGNTLENISITLDRFKRWPNELHFLFKLKELTVYNFNSPIIRNSDFHYITQILSLSSIELSHSPLEEFPGTICDMSNLNSLNIANNAFVDRTVEFFSICHAPLNPIRTLSMHSNNFDVLPDIGKIFPNIEHLNFSDNNLRYLNNELTAMSRLISLDLNNNRLAHFPSTLDTLTPSLQVLYLRNNSLIDIDNKALTSLASLQMLFLDMNPLEYIGANAFHTNTALKTLSLSSTRLSTVPCALASITLQNVAYTNTTVDLTNNNIDCDCKMKCLSNLNLQKFEFVGNPECAQPSTAIVDFIQTIIKASVCHT</sequence>
<dbReference type="PRINTS" id="PR00019">
    <property type="entry name" value="LEURICHRPT"/>
</dbReference>
<dbReference type="InterPro" id="IPR032675">
    <property type="entry name" value="LRR_dom_sf"/>
</dbReference>
<accession>A0A9D4LKD1</accession>
<dbReference type="AlphaFoldDB" id="A0A9D4LKD1"/>
<dbReference type="GO" id="GO:0005886">
    <property type="term" value="C:plasma membrane"/>
    <property type="evidence" value="ECO:0007669"/>
    <property type="project" value="TreeGrafter"/>
</dbReference>
<feature type="signal peptide" evidence="4">
    <location>
        <begin position="1"/>
        <end position="18"/>
    </location>
</feature>
<name>A0A9D4LKD1_DREPO</name>
<evidence type="ECO:0000256" key="1">
    <source>
        <dbReference type="ARBA" id="ARBA00022614"/>
    </source>
</evidence>
<reference evidence="5" key="1">
    <citation type="journal article" date="2019" name="bioRxiv">
        <title>The Genome of the Zebra Mussel, Dreissena polymorpha: A Resource for Invasive Species Research.</title>
        <authorList>
            <person name="McCartney M.A."/>
            <person name="Auch B."/>
            <person name="Kono T."/>
            <person name="Mallez S."/>
            <person name="Zhang Y."/>
            <person name="Obille A."/>
            <person name="Becker A."/>
            <person name="Abrahante J.E."/>
            <person name="Garbe J."/>
            <person name="Badalamenti J.P."/>
            <person name="Herman A."/>
            <person name="Mangelson H."/>
            <person name="Liachko I."/>
            <person name="Sullivan S."/>
            <person name="Sone E.D."/>
            <person name="Koren S."/>
            <person name="Silverstein K.A.T."/>
            <person name="Beckman K.B."/>
            <person name="Gohl D.M."/>
        </authorList>
    </citation>
    <scope>NUCLEOTIDE SEQUENCE</scope>
    <source>
        <strain evidence="5">Duluth1</strain>
        <tissue evidence="5">Whole animal</tissue>
    </source>
</reference>
<comment type="caution">
    <text evidence="5">The sequence shown here is derived from an EMBL/GenBank/DDBJ whole genome shotgun (WGS) entry which is preliminary data.</text>
</comment>
<protein>
    <submittedName>
        <fullName evidence="5">Uncharacterized protein</fullName>
    </submittedName>
</protein>
<dbReference type="PANTHER" id="PTHR24369:SF210">
    <property type="entry name" value="CHAOPTIN-RELATED"/>
    <property type="match status" value="1"/>
</dbReference>